<evidence type="ECO:0000313" key="2">
    <source>
        <dbReference type="Proteomes" id="UP000198853"/>
    </source>
</evidence>
<dbReference type="EMBL" id="FNEN01000009">
    <property type="protein sequence ID" value="SDI95062.1"/>
    <property type="molecule type" value="Genomic_DNA"/>
</dbReference>
<dbReference type="AlphaFoldDB" id="A0A1G8PRL3"/>
<dbReference type="RefSeq" id="WP_090398887.1">
    <property type="nucleotide sequence ID" value="NZ_FNEN01000009.1"/>
</dbReference>
<gene>
    <name evidence="1" type="ORF">SAMN04488123_10970</name>
</gene>
<dbReference type="InterPro" id="IPR025619">
    <property type="entry name" value="YlzJ"/>
</dbReference>
<sequence length="69" mass="8148">MIIYTTMPLEDVLQEENDTEVKYKDTSSGTVILQKDEEGRWFVQRLVSSNPADYLRSDYQPGEWWQSDD</sequence>
<dbReference type="Proteomes" id="UP000198853">
    <property type="component" value="Unassembled WGS sequence"/>
</dbReference>
<protein>
    <submittedName>
        <fullName evidence="1">YlzJ-like protein</fullName>
    </submittedName>
</protein>
<evidence type="ECO:0000313" key="1">
    <source>
        <dbReference type="EMBL" id="SDI95062.1"/>
    </source>
</evidence>
<dbReference type="Pfam" id="PF14035">
    <property type="entry name" value="YlzJ"/>
    <property type="match status" value="1"/>
</dbReference>
<organism evidence="1 2">
    <name type="scientific">Natribacillus halophilus</name>
    <dbReference type="NCBI Taxonomy" id="549003"/>
    <lineage>
        <taxon>Bacteria</taxon>
        <taxon>Bacillati</taxon>
        <taxon>Bacillota</taxon>
        <taxon>Bacilli</taxon>
        <taxon>Bacillales</taxon>
        <taxon>Bacillaceae</taxon>
        <taxon>Natribacillus</taxon>
    </lineage>
</organism>
<name>A0A1G8PRL3_9BACI</name>
<accession>A0A1G8PRL3</accession>
<proteinExistence type="predicted"/>
<keyword evidence="2" id="KW-1185">Reference proteome</keyword>
<reference evidence="1 2" key="1">
    <citation type="submission" date="2016-10" db="EMBL/GenBank/DDBJ databases">
        <authorList>
            <person name="de Groot N.N."/>
        </authorList>
    </citation>
    <scope>NUCLEOTIDE SEQUENCE [LARGE SCALE GENOMIC DNA]</scope>
    <source>
        <strain evidence="1 2">DSM 21771</strain>
    </source>
</reference>
<dbReference type="OrthoDB" id="1683573at2"/>